<evidence type="ECO:0000313" key="1">
    <source>
        <dbReference type="EMBL" id="KAJ7665669.1"/>
    </source>
</evidence>
<name>A0AAD7CVJ0_MYCRO</name>
<dbReference type="PANTHER" id="PTHR28037">
    <property type="entry name" value="ALCOHOL O-ACETYLTRANSFERASE 1-RELATED"/>
    <property type="match status" value="1"/>
</dbReference>
<gene>
    <name evidence="1" type="ORF">B0H17DRAFT_951333</name>
</gene>
<comment type="caution">
    <text evidence="1">The sequence shown here is derived from an EMBL/GenBank/DDBJ whole genome shotgun (WGS) entry which is preliminary data.</text>
</comment>
<dbReference type="Proteomes" id="UP001221757">
    <property type="component" value="Unassembled WGS sequence"/>
</dbReference>
<dbReference type="AlphaFoldDB" id="A0AAD7CVJ0"/>
<reference evidence="1" key="1">
    <citation type="submission" date="2023-03" db="EMBL/GenBank/DDBJ databases">
        <title>Massive genome expansion in bonnet fungi (Mycena s.s.) driven by repeated elements and novel gene families across ecological guilds.</title>
        <authorList>
            <consortium name="Lawrence Berkeley National Laboratory"/>
            <person name="Harder C.B."/>
            <person name="Miyauchi S."/>
            <person name="Viragh M."/>
            <person name="Kuo A."/>
            <person name="Thoen E."/>
            <person name="Andreopoulos B."/>
            <person name="Lu D."/>
            <person name="Skrede I."/>
            <person name="Drula E."/>
            <person name="Henrissat B."/>
            <person name="Morin E."/>
            <person name="Kohler A."/>
            <person name="Barry K."/>
            <person name="LaButti K."/>
            <person name="Morin E."/>
            <person name="Salamov A."/>
            <person name="Lipzen A."/>
            <person name="Mereny Z."/>
            <person name="Hegedus B."/>
            <person name="Baldrian P."/>
            <person name="Stursova M."/>
            <person name="Weitz H."/>
            <person name="Taylor A."/>
            <person name="Grigoriev I.V."/>
            <person name="Nagy L.G."/>
            <person name="Martin F."/>
            <person name="Kauserud H."/>
        </authorList>
    </citation>
    <scope>NUCLEOTIDE SEQUENCE</scope>
    <source>
        <strain evidence="1">CBHHK067</strain>
    </source>
</reference>
<dbReference type="InterPro" id="IPR052058">
    <property type="entry name" value="Alcohol_O-acetyltransferase"/>
</dbReference>
<dbReference type="SUPFAM" id="SSF52777">
    <property type="entry name" value="CoA-dependent acyltransferases"/>
    <property type="match status" value="2"/>
</dbReference>
<dbReference type="Pfam" id="PF07247">
    <property type="entry name" value="AATase"/>
    <property type="match status" value="1"/>
</dbReference>
<proteinExistence type="predicted"/>
<evidence type="ECO:0000313" key="2">
    <source>
        <dbReference type="Proteomes" id="UP001221757"/>
    </source>
</evidence>
<keyword evidence="2" id="KW-1185">Reference proteome</keyword>
<dbReference type="InterPro" id="IPR023213">
    <property type="entry name" value="CAT-like_dom_sf"/>
</dbReference>
<dbReference type="GO" id="GO:0008080">
    <property type="term" value="F:N-acetyltransferase activity"/>
    <property type="evidence" value="ECO:0007669"/>
    <property type="project" value="TreeGrafter"/>
</dbReference>
<organism evidence="1 2">
    <name type="scientific">Mycena rosella</name>
    <name type="common">Pink bonnet</name>
    <name type="synonym">Agaricus rosellus</name>
    <dbReference type="NCBI Taxonomy" id="1033263"/>
    <lineage>
        <taxon>Eukaryota</taxon>
        <taxon>Fungi</taxon>
        <taxon>Dikarya</taxon>
        <taxon>Basidiomycota</taxon>
        <taxon>Agaricomycotina</taxon>
        <taxon>Agaricomycetes</taxon>
        <taxon>Agaricomycetidae</taxon>
        <taxon>Agaricales</taxon>
        <taxon>Marasmiineae</taxon>
        <taxon>Mycenaceae</taxon>
        <taxon>Mycena</taxon>
    </lineage>
</organism>
<sequence length="417" mass="45517">MDACVATSARYSTQDNTVLTSDLLFPALRTLIEAHAMLGVRFDGRDDRLDVAYLRLETVDLSRVVHFSGDRDLQDALEKQLSRGFEDTQGDMPLWRLEVLADNTIILALHHAIGDGLSSAVFHRSLLRALQEINPPTSSPSVHVPELPLPPPVEQITDIRPSLFTTLGVIYPNLLPASWTSAYSAWTGNPIPTVVALQTHVRLLRFEAADAKRFSDICRSHKASISSALYELAVCALSRLLSNEPEAGKYKSISMSVPISLRPLAGTQYDGVLGNYVSTALSFPLLHADFSWNLAARTAAELQVQKLKSREMLGLVSWVAPRFAAWMTGHLGKKRAYTLSLSNLGRVQGPALDGKWALGEMFFCQCDSVAGPAMCMNIVGDPEGGLNISVTTGEGVDSAFLEALVIVFRESFHNLLA</sequence>
<dbReference type="InterPro" id="IPR010828">
    <property type="entry name" value="Atf2/Sli1-like"/>
</dbReference>
<protein>
    <submittedName>
        <fullName evidence="1">Alcohol acetyltransferase</fullName>
    </submittedName>
</protein>
<dbReference type="EMBL" id="JARKIE010000214">
    <property type="protein sequence ID" value="KAJ7665669.1"/>
    <property type="molecule type" value="Genomic_DNA"/>
</dbReference>
<dbReference type="PANTHER" id="PTHR28037:SF1">
    <property type="entry name" value="ALCOHOL O-ACETYLTRANSFERASE 1-RELATED"/>
    <property type="match status" value="1"/>
</dbReference>
<dbReference type="Gene3D" id="3.30.559.10">
    <property type="entry name" value="Chloramphenicol acetyltransferase-like domain"/>
    <property type="match status" value="1"/>
</dbReference>
<accession>A0AAD7CVJ0</accession>